<dbReference type="EMBL" id="SKBQ01000001">
    <property type="protein sequence ID" value="TPX15697.1"/>
    <property type="molecule type" value="Genomic_DNA"/>
</dbReference>
<dbReference type="RefSeq" id="XP_030997408.1">
    <property type="nucleotide sequence ID" value="XM_031137351.1"/>
</dbReference>
<keyword evidence="4" id="KW-1185">Reference proteome</keyword>
<dbReference type="SUPFAM" id="SSF51695">
    <property type="entry name" value="PLC-like phosphodiesterases"/>
    <property type="match status" value="1"/>
</dbReference>
<feature type="chain" id="PRO_5021296900" description="PLC-like phosphodiesterase" evidence="2">
    <location>
        <begin position="21"/>
        <end position="444"/>
    </location>
</feature>
<feature type="compositionally biased region" description="Polar residues" evidence="1">
    <location>
        <begin position="83"/>
        <end position="119"/>
    </location>
</feature>
<dbReference type="AlphaFoldDB" id="A0A507B7D8"/>
<organism evidence="3 4">
    <name type="scientific">Thyridium curvatum</name>
    <dbReference type="NCBI Taxonomy" id="1093900"/>
    <lineage>
        <taxon>Eukaryota</taxon>
        <taxon>Fungi</taxon>
        <taxon>Dikarya</taxon>
        <taxon>Ascomycota</taxon>
        <taxon>Pezizomycotina</taxon>
        <taxon>Sordariomycetes</taxon>
        <taxon>Sordariomycetidae</taxon>
        <taxon>Thyridiales</taxon>
        <taxon>Thyridiaceae</taxon>
        <taxon>Thyridium</taxon>
    </lineage>
</organism>
<evidence type="ECO:0000313" key="3">
    <source>
        <dbReference type="EMBL" id="TPX15697.1"/>
    </source>
</evidence>
<evidence type="ECO:0000256" key="1">
    <source>
        <dbReference type="SAM" id="MobiDB-lite"/>
    </source>
</evidence>
<feature type="compositionally biased region" description="Low complexity" evidence="1">
    <location>
        <begin position="60"/>
        <end position="82"/>
    </location>
</feature>
<feature type="region of interest" description="Disordered" evidence="1">
    <location>
        <begin position="60"/>
        <end position="119"/>
    </location>
</feature>
<accession>A0A507B7D8</accession>
<dbReference type="GO" id="GO:0006629">
    <property type="term" value="P:lipid metabolic process"/>
    <property type="evidence" value="ECO:0007669"/>
    <property type="project" value="InterPro"/>
</dbReference>
<feature type="signal peptide" evidence="2">
    <location>
        <begin position="1"/>
        <end position="20"/>
    </location>
</feature>
<comment type="caution">
    <text evidence="3">The sequence shown here is derived from an EMBL/GenBank/DDBJ whole genome shotgun (WGS) entry which is preliminary data.</text>
</comment>
<dbReference type="Pfam" id="PF26146">
    <property type="entry name" value="PI-PLC_X"/>
    <property type="match status" value="1"/>
</dbReference>
<name>A0A507B7D8_9PEZI</name>
<dbReference type="Proteomes" id="UP000319257">
    <property type="component" value="Unassembled WGS sequence"/>
</dbReference>
<dbReference type="GO" id="GO:0008081">
    <property type="term" value="F:phosphoric diester hydrolase activity"/>
    <property type="evidence" value="ECO:0007669"/>
    <property type="project" value="InterPro"/>
</dbReference>
<evidence type="ECO:0008006" key="5">
    <source>
        <dbReference type="Google" id="ProtNLM"/>
    </source>
</evidence>
<dbReference type="GeneID" id="41967478"/>
<reference evidence="3 4" key="1">
    <citation type="submission" date="2019-06" db="EMBL/GenBank/DDBJ databases">
        <title>Draft genome sequence of the filamentous fungus Phialemoniopsis curvata isolated from diesel fuel.</title>
        <authorList>
            <person name="Varaljay V.A."/>
            <person name="Lyon W.J."/>
            <person name="Crouch A.L."/>
            <person name="Drake C.E."/>
            <person name="Hollomon J.M."/>
            <person name="Nadeau L.J."/>
            <person name="Nunn H.S."/>
            <person name="Stevenson B.S."/>
            <person name="Bojanowski C.L."/>
            <person name="Crookes-Goodson W.J."/>
        </authorList>
    </citation>
    <scope>NUCLEOTIDE SEQUENCE [LARGE SCALE GENOMIC DNA]</scope>
    <source>
        <strain evidence="3 4">D216</strain>
    </source>
</reference>
<dbReference type="InParanoid" id="A0A507B7D8"/>
<dbReference type="InterPro" id="IPR017946">
    <property type="entry name" value="PLC-like_Pdiesterase_TIM-brl"/>
</dbReference>
<dbReference type="Gene3D" id="3.20.20.190">
    <property type="entry name" value="Phosphatidylinositol (PI) phosphodiesterase"/>
    <property type="match status" value="1"/>
</dbReference>
<dbReference type="InterPro" id="IPR051057">
    <property type="entry name" value="PI-PLC_domain"/>
</dbReference>
<evidence type="ECO:0000313" key="4">
    <source>
        <dbReference type="Proteomes" id="UP000319257"/>
    </source>
</evidence>
<protein>
    <recommendedName>
        <fullName evidence="5">PLC-like phosphodiesterase</fullName>
    </recommendedName>
</protein>
<proteinExistence type="predicted"/>
<dbReference type="OrthoDB" id="7984201at2759"/>
<sequence>MYSLMFLPLLVLSSLAGAAAQNAKTDETSITVLTGTKSVSTKAPATGTYQSFPSKITLASTPSGSGTSMTSNSTGSSSTATSQEETVTLITGSHTTTVTRPVNGTGTASSTATQPAVTNTRPCNNWPEFCARKYSNITMVAAHNSPFDRAGSAASNQELGVVTQLDDGIRFLQAQIQWPTNGTQPHFCHTSCDILDAGPITDWLTKVKNWVAAHPYDVVTILLGNGNYSKPELYAPYIESTGIVDFAYVPPYLPMSLDEWPTLSDMILTGKRVVMFLDYNANQTAYPWLLDEFSQLWETPFDPEDRAFPCTVQRPPNLSVEDAKKRMYLVNHNLNVQVSLLGTSILVPATTLLNETNNATGFGSLGVSAQQCKEQWGRPPNFLNVDYYNYGDPPGSVFEVAAKMNNVTYDRVCCGKKANAADMKMLPRAWPWYIALVAAVAAWI</sequence>
<gene>
    <name evidence="3" type="ORF">E0L32_000031</name>
</gene>
<evidence type="ECO:0000256" key="2">
    <source>
        <dbReference type="SAM" id="SignalP"/>
    </source>
</evidence>
<dbReference type="PANTHER" id="PTHR13593">
    <property type="match status" value="1"/>
</dbReference>
<dbReference type="STRING" id="1093900.A0A507B7D8"/>
<keyword evidence="2" id="KW-0732">Signal</keyword>
<dbReference type="PANTHER" id="PTHR13593:SF140">
    <property type="entry name" value="PLC-LIKE PHOSPHODIESTERASE"/>
    <property type="match status" value="1"/>
</dbReference>